<dbReference type="PROSITE" id="PS51375">
    <property type="entry name" value="PPR"/>
    <property type="match status" value="3"/>
</dbReference>
<organism evidence="9">
    <name type="scientific">Salvia splendens</name>
    <name type="common">Scarlet sage</name>
    <dbReference type="NCBI Taxonomy" id="180675"/>
    <lineage>
        <taxon>Eukaryota</taxon>
        <taxon>Viridiplantae</taxon>
        <taxon>Streptophyta</taxon>
        <taxon>Embryophyta</taxon>
        <taxon>Tracheophyta</taxon>
        <taxon>Spermatophyta</taxon>
        <taxon>Magnoliopsida</taxon>
        <taxon>eudicotyledons</taxon>
        <taxon>Gunneridae</taxon>
        <taxon>Pentapetalae</taxon>
        <taxon>asterids</taxon>
        <taxon>lamiids</taxon>
        <taxon>Lamiales</taxon>
        <taxon>Lamiaceae</taxon>
        <taxon>Nepetoideae</taxon>
        <taxon>Mentheae</taxon>
        <taxon>Salviinae</taxon>
        <taxon>Salvia</taxon>
        <taxon>Salvia subgen. Calosphace</taxon>
        <taxon>core Calosphace</taxon>
    </lineage>
</organism>
<gene>
    <name evidence="9" type="ORF">SASPL_118774</name>
</gene>
<feature type="repeat" description="PPR" evidence="6">
    <location>
        <begin position="315"/>
        <end position="349"/>
    </location>
</feature>
<dbReference type="InterPro" id="IPR011050">
    <property type="entry name" value="Pectin_lyase_fold/virulence"/>
</dbReference>
<feature type="repeat" description="PPR" evidence="6">
    <location>
        <begin position="423"/>
        <end position="457"/>
    </location>
</feature>
<protein>
    <recommendedName>
        <fullName evidence="11">Polygalacturonase</fullName>
    </recommendedName>
</protein>
<dbReference type="Pfam" id="PF13041">
    <property type="entry name" value="PPR_2"/>
    <property type="match status" value="2"/>
</dbReference>
<dbReference type="Gene3D" id="1.25.40.10">
    <property type="entry name" value="Tetratricopeptide repeat domain"/>
    <property type="match status" value="2"/>
</dbReference>
<dbReference type="InterPro" id="IPR012334">
    <property type="entry name" value="Pectin_lyas_fold"/>
</dbReference>
<dbReference type="GO" id="GO:0005975">
    <property type="term" value="P:carbohydrate metabolic process"/>
    <property type="evidence" value="ECO:0007669"/>
    <property type="project" value="InterPro"/>
</dbReference>
<dbReference type="Proteomes" id="UP000298416">
    <property type="component" value="Unassembled WGS sequence"/>
</dbReference>
<feature type="repeat" description="PPR" evidence="6">
    <location>
        <begin position="350"/>
        <end position="384"/>
    </location>
</feature>
<dbReference type="InterPro" id="IPR000743">
    <property type="entry name" value="Glyco_hydro_28"/>
</dbReference>
<comment type="caution">
    <text evidence="9">The sequence shown here is derived from an EMBL/GenBank/DDBJ whole genome shotgun (WGS) entry which is preliminary data.</text>
</comment>
<evidence type="ECO:0008006" key="11">
    <source>
        <dbReference type="Google" id="ProtNLM"/>
    </source>
</evidence>
<dbReference type="Gene3D" id="2.160.20.10">
    <property type="entry name" value="Single-stranded right-handed beta-helix, Pectin lyase-like"/>
    <property type="match status" value="1"/>
</dbReference>
<evidence type="ECO:0000256" key="7">
    <source>
        <dbReference type="PROSITE-ProRule" id="PRU10052"/>
    </source>
</evidence>
<comment type="similarity">
    <text evidence="1">Belongs to the PPR family. P subfamily.</text>
</comment>
<accession>A0A8X8Y000</accession>
<evidence type="ECO:0000256" key="8">
    <source>
        <dbReference type="RuleBase" id="RU361169"/>
    </source>
</evidence>
<feature type="active site" evidence="7">
    <location>
        <position position="28"/>
    </location>
</feature>
<dbReference type="SUPFAM" id="SSF51126">
    <property type="entry name" value="Pectin lyase-like"/>
    <property type="match status" value="1"/>
</dbReference>
<keyword evidence="5 8" id="KW-0326">Glycosidase</keyword>
<dbReference type="GO" id="GO:0004650">
    <property type="term" value="F:polygalacturonase activity"/>
    <property type="evidence" value="ECO:0007669"/>
    <property type="project" value="InterPro"/>
</dbReference>
<evidence type="ECO:0000313" key="9">
    <source>
        <dbReference type="EMBL" id="KAG6422209.1"/>
    </source>
</evidence>
<evidence type="ECO:0000256" key="1">
    <source>
        <dbReference type="ARBA" id="ARBA00007626"/>
    </source>
</evidence>
<evidence type="ECO:0000256" key="6">
    <source>
        <dbReference type="PROSITE-ProRule" id="PRU00708"/>
    </source>
</evidence>
<reference evidence="9" key="1">
    <citation type="submission" date="2018-01" db="EMBL/GenBank/DDBJ databases">
        <authorList>
            <person name="Mao J.F."/>
        </authorList>
    </citation>
    <scope>NUCLEOTIDE SEQUENCE</scope>
    <source>
        <strain evidence="9">Huo1</strain>
        <tissue evidence="9">Leaf</tissue>
    </source>
</reference>
<dbReference type="InterPro" id="IPR011990">
    <property type="entry name" value="TPR-like_helical_dom_sf"/>
</dbReference>
<keyword evidence="10" id="KW-1185">Reference proteome</keyword>
<dbReference type="InterPro" id="IPR050667">
    <property type="entry name" value="PPR-containing_protein"/>
</dbReference>
<keyword evidence="3" id="KW-0677">Repeat</keyword>
<sequence length="545" mass="61371">METGDDCIAINGCTSSVLISRVTCGPGHGISIGSLGHNGKYDEVEGIQVDNCTFIKTQNGVRIKSWQGGAGFAKNIVFSNINFKLADNPVIIDQYYCPHKKCDTKVGAVEVSDVKLVHWTPWNVGGEERNNKLEVQRDSAVYGFGAVHRNLAAAAFSSFVGKSSPASSRAGKPSSVDEPALVKLKKERDPEKLFNLFKANATNKVVVENRFIFEDTVSRLAGAGRLDYIEILLEHQKTLPQGRREGFIIRIIMLYGRARMTKHAVNTFCDMHLYGCARTVKSFNAALKVLTDSRDLQTIDWFLNDVPGRFGIVLDAYSFNIVIKGFCEMGLLDKAFLVMAGMGTWGLAPDVFTYTSLIEACYKSNWPEIANGLWSRMLLKGCLPNIATFNVRIQFLVNKGRTWDANKLLDFMRRLKKSPEFPDEITYNLVIKGFCKMGNLKMAMYVYSAFRSEGYKPNQKIYQTLIHYFCEAREFDMAYNMCKQSMENNWYPSVGTINNLIEGLVRDGKLEKLDKAKHIYSLSLKRKPPFNPVQIELMKSIVSRK</sequence>
<evidence type="ECO:0000256" key="5">
    <source>
        <dbReference type="ARBA" id="ARBA00023295"/>
    </source>
</evidence>
<name>A0A8X8Y000_SALSN</name>
<dbReference type="Pfam" id="PF00295">
    <property type="entry name" value="Glyco_hydro_28"/>
    <property type="match status" value="1"/>
</dbReference>
<evidence type="ECO:0000256" key="3">
    <source>
        <dbReference type="ARBA" id="ARBA00022737"/>
    </source>
</evidence>
<dbReference type="Pfam" id="PF01535">
    <property type="entry name" value="PPR"/>
    <property type="match status" value="1"/>
</dbReference>
<evidence type="ECO:0000256" key="4">
    <source>
        <dbReference type="ARBA" id="ARBA00022801"/>
    </source>
</evidence>
<reference evidence="9" key="2">
    <citation type="submission" date="2020-08" db="EMBL/GenBank/DDBJ databases">
        <title>Plant Genome Project.</title>
        <authorList>
            <person name="Zhang R.-G."/>
        </authorList>
    </citation>
    <scope>NUCLEOTIDE SEQUENCE</scope>
    <source>
        <strain evidence="9">Huo1</strain>
        <tissue evidence="9">Leaf</tissue>
    </source>
</reference>
<dbReference type="PANTHER" id="PTHR47939">
    <property type="entry name" value="MEMBRANE-ASSOCIATED SALT-INDUCIBLE PROTEIN-LIKE"/>
    <property type="match status" value="1"/>
</dbReference>
<dbReference type="PROSITE" id="PS00502">
    <property type="entry name" value="POLYGALACTURONASE"/>
    <property type="match status" value="1"/>
</dbReference>
<proteinExistence type="inferred from homology"/>
<keyword evidence="4 8" id="KW-0378">Hydrolase</keyword>
<dbReference type="InterPro" id="IPR002885">
    <property type="entry name" value="PPR_rpt"/>
</dbReference>
<dbReference type="AlphaFoldDB" id="A0A8X8Y000"/>
<dbReference type="PANTHER" id="PTHR47939:SF7">
    <property type="entry name" value="REPEAT-CONTAINING PROTEIN, PUTATIVE-RELATED"/>
    <property type="match status" value="1"/>
</dbReference>
<dbReference type="EMBL" id="PNBA02000006">
    <property type="protein sequence ID" value="KAG6422209.1"/>
    <property type="molecule type" value="Genomic_DNA"/>
</dbReference>
<evidence type="ECO:0000313" key="10">
    <source>
        <dbReference type="Proteomes" id="UP000298416"/>
    </source>
</evidence>
<dbReference type="NCBIfam" id="TIGR00756">
    <property type="entry name" value="PPR"/>
    <property type="match status" value="4"/>
</dbReference>
<comment type="similarity">
    <text evidence="2 8">Belongs to the glycosyl hydrolase 28 family.</text>
</comment>
<evidence type="ECO:0000256" key="2">
    <source>
        <dbReference type="ARBA" id="ARBA00008834"/>
    </source>
</evidence>